<dbReference type="Proteomes" id="UP000540506">
    <property type="component" value="Unassembled WGS sequence"/>
</dbReference>
<protein>
    <submittedName>
        <fullName evidence="1">Uncharacterized protein</fullName>
    </submittedName>
</protein>
<proteinExistence type="predicted"/>
<sequence length="76" mass="8255">MSDDPRIGSPGTYEFSAPDGVLDVEWIGLDPMADTRARAHAQRVEGNSGGEYVITQIRRRAATGWQVVPLTTPSQV</sequence>
<evidence type="ECO:0000313" key="2">
    <source>
        <dbReference type="Proteomes" id="UP000540506"/>
    </source>
</evidence>
<comment type="caution">
    <text evidence="1">The sequence shown here is derived from an EMBL/GenBank/DDBJ whole genome shotgun (WGS) entry which is preliminary data.</text>
</comment>
<dbReference type="RefSeq" id="WP_184941424.1">
    <property type="nucleotide sequence ID" value="NZ_JACHJV010000001.1"/>
</dbReference>
<organism evidence="1 2">
    <name type="scientific">Kitasatospora kifunensis</name>
    <name type="common">Streptomyces kifunensis</name>
    <dbReference type="NCBI Taxonomy" id="58351"/>
    <lineage>
        <taxon>Bacteria</taxon>
        <taxon>Bacillati</taxon>
        <taxon>Actinomycetota</taxon>
        <taxon>Actinomycetes</taxon>
        <taxon>Kitasatosporales</taxon>
        <taxon>Streptomycetaceae</taxon>
        <taxon>Kitasatospora</taxon>
    </lineage>
</organism>
<accession>A0A7W7R8F8</accession>
<evidence type="ECO:0000313" key="1">
    <source>
        <dbReference type="EMBL" id="MBB4927291.1"/>
    </source>
</evidence>
<dbReference type="AlphaFoldDB" id="A0A7W7R8F8"/>
<name>A0A7W7R8F8_KITKI</name>
<keyword evidence="2" id="KW-1185">Reference proteome</keyword>
<reference evidence="1 2" key="1">
    <citation type="submission" date="2020-08" db="EMBL/GenBank/DDBJ databases">
        <title>Sequencing the genomes of 1000 actinobacteria strains.</title>
        <authorList>
            <person name="Klenk H.-P."/>
        </authorList>
    </citation>
    <scope>NUCLEOTIDE SEQUENCE [LARGE SCALE GENOMIC DNA]</scope>
    <source>
        <strain evidence="1 2">DSM 41654</strain>
    </source>
</reference>
<dbReference type="EMBL" id="JACHJV010000001">
    <property type="protein sequence ID" value="MBB4927291.1"/>
    <property type="molecule type" value="Genomic_DNA"/>
</dbReference>
<gene>
    <name evidence="1" type="ORF">FHR34_006284</name>
</gene>